<evidence type="ECO:0000259" key="4">
    <source>
        <dbReference type="PROSITE" id="PS51071"/>
    </source>
</evidence>
<dbReference type="Proteomes" id="UP000002318">
    <property type="component" value="Chromosome"/>
</dbReference>
<dbReference type="KEGG" id="ssm:Spirs_0423"/>
<evidence type="ECO:0000256" key="2">
    <source>
        <dbReference type="ARBA" id="ARBA00023125"/>
    </source>
</evidence>
<dbReference type="Gene3D" id="3.40.50.10490">
    <property type="entry name" value="Glucose-6-phosphate isomerase like protein, domain 1"/>
    <property type="match status" value="1"/>
</dbReference>
<dbReference type="GO" id="GO:1901135">
    <property type="term" value="P:carbohydrate derivative metabolic process"/>
    <property type="evidence" value="ECO:0007669"/>
    <property type="project" value="InterPro"/>
</dbReference>
<keyword evidence="7" id="KW-1185">Reference proteome</keyword>
<evidence type="ECO:0000256" key="1">
    <source>
        <dbReference type="ARBA" id="ARBA00023015"/>
    </source>
</evidence>
<feature type="domain" description="HTH rpiR-type" evidence="4">
    <location>
        <begin position="1"/>
        <end position="78"/>
    </location>
</feature>
<dbReference type="InterPro" id="IPR001347">
    <property type="entry name" value="SIS_dom"/>
</dbReference>
<dbReference type="Gene3D" id="1.10.10.10">
    <property type="entry name" value="Winged helix-like DNA-binding domain superfamily/Winged helix DNA-binding domain"/>
    <property type="match status" value="1"/>
</dbReference>
<keyword evidence="3" id="KW-0804">Transcription</keyword>
<dbReference type="InterPro" id="IPR036388">
    <property type="entry name" value="WH-like_DNA-bd_sf"/>
</dbReference>
<dbReference type="GO" id="GO:0097367">
    <property type="term" value="F:carbohydrate derivative binding"/>
    <property type="evidence" value="ECO:0007669"/>
    <property type="project" value="InterPro"/>
</dbReference>
<dbReference type="SUPFAM" id="SSF46689">
    <property type="entry name" value="Homeodomain-like"/>
    <property type="match status" value="1"/>
</dbReference>
<dbReference type="PROSITE" id="PS51071">
    <property type="entry name" value="HTH_RPIR"/>
    <property type="match status" value="1"/>
</dbReference>
<dbReference type="SUPFAM" id="SSF53697">
    <property type="entry name" value="SIS domain"/>
    <property type="match status" value="1"/>
</dbReference>
<dbReference type="PANTHER" id="PTHR30514:SF1">
    <property type="entry name" value="HTH-TYPE TRANSCRIPTIONAL REGULATOR HEXR-RELATED"/>
    <property type="match status" value="1"/>
</dbReference>
<evidence type="ECO:0000259" key="5">
    <source>
        <dbReference type="PROSITE" id="PS51464"/>
    </source>
</evidence>
<sequence length="282" mass="31413">MDIISTIKKKLAFLPPIQKKIGSFVISNPHKAINMSISSLTSASGARSEASVVKFYKALGFSGYHEFKVTLATEIANQGQSPLEQFSTILPSDTIFNIRKKIFQSAIHVLAMNNKDLEDDTFERIVTQIEQSKRIIVIGYGTSAVTAYDLFVKLSRLGFDCHYTTDEHTTAIILSNPREKDLLFCFSFSGETKNIVAQASLVKGKIPIICISGEDNSQLAKLSDIYLPIQSFETTYRNESIVSRYVQLAAIDIIFSCLAQRAGKDAEKRLMNSRKGLSFLKF</sequence>
<organism evidence="6 7">
    <name type="scientific">Sediminispirochaeta smaragdinae (strain DSM 11293 / JCM 15392 / SEBR 4228)</name>
    <name type="common">Spirochaeta smaragdinae</name>
    <dbReference type="NCBI Taxonomy" id="573413"/>
    <lineage>
        <taxon>Bacteria</taxon>
        <taxon>Pseudomonadati</taxon>
        <taxon>Spirochaetota</taxon>
        <taxon>Spirochaetia</taxon>
        <taxon>Spirochaetales</taxon>
        <taxon>Spirochaetaceae</taxon>
        <taxon>Sediminispirochaeta</taxon>
    </lineage>
</organism>
<keyword evidence="2" id="KW-0238">DNA-binding</keyword>
<evidence type="ECO:0000256" key="3">
    <source>
        <dbReference type="ARBA" id="ARBA00023163"/>
    </source>
</evidence>
<name>E1RB42_SEDSS</name>
<protein>
    <submittedName>
        <fullName evidence="6">Transcriptional regulator, RpiR family</fullName>
    </submittedName>
</protein>
<evidence type="ECO:0000313" key="6">
    <source>
        <dbReference type="EMBL" id="ADK79572.1"/>
    </source>
</evidence>
<dbReference type="AlphaFoldDB" id="E1RB42"/>
<dbReference type="CDD" id="cd05013">
    <property type="entry name" value="SIS_RpiR"/>
    <property type="match status" value="1"/>
</dbReference>
<dbReference type="InterPro" id="IPR000281">
    <property type="entry name" value="HTH_RpiR"/>
</dbReference>
<dbReference type="HOGENOM" id="CLU_055769_4_3_12"/>
<dbReference type="Pfam" id="PF01418">
    <property type="entry name" value="HTH_6"/>
    <property type="match status" value="1"/>
</dbReference>
<feature type="domain" description="SIS" evidence="5">
    <location>
        <begin position="125"/>
        <end position="264"/>
    </location>
</feature>
<dbReference type="InterPro" id="IPR035472">
    <property type="entry name" value="RpiR-like_SIS"/>
</dbReference>
<reference evidence="6 7" key="1">
    <citation type="journal article" date="2010" name="Stand. Genomic Sci.">
        <title>Complete genome sequence of Spirochaeta smaragdinae type strain (SEBR 4228).</title>
        <authorList>
            <person name="Mavromatis K."/>
            <person name="Yasawong M."/>
            <person name="Chertkov O."/>
            <person name="Lapidus A."/>
            <person name="Lucas S."/>
            <person name="Nolan M."/>
            <person name="Del Rio T.G."/>
            <person name="Tice H."/>
            <person name="Cheng J.F."/>
            <person name="Pitluck S."/>
            <person name="Liolios K."/>
            <person name="Ivanova N."/>
            <person name="Tapia R."/>
            <person name="Han C."/>
            <person name="Bruce D."/>
            <person name="Goodwin L."/>
            <person name="Pati A."/>
            <person name="Chen A."/>
            <person name="Palaniappan K."/>
            <person name="Land M."/>
            <person name="Hauser L."/>
            <person name="Chang Y.J."/>
            <person name="Jeffries C.D."/>
            <person name="Detter J.C."/>
            <person name="Rohde M."/>
            <person name="Brambilla E."/>
            <person name="Spring S."/>
            <person name="Goker M."/>
            <person name="Sikorski J."/>
            <person name="Woyke T."/>
            <person name="Bristow J."/>
            <person name="Eisen J.A."/>
            <person name="Markowitz V."/>
            <person name="Hugenholtz P."/>
            <person name="Klenk H.P."/>
            <person name="Kyrpides N.C."/>
        </authorList>
    </citation>
    <scope>NUCLEOTIDE SEQUENCE [LARGE SCALE GENOMIC DNA]</scope>
    <source>
        <strain evidence="7">DSM 11293 / JCM 15392 / SEBR 4228</strain>
    </source>
</reference>
<accession>E1RB42</accession>
<dbReference type="PANTHER" id="PTHR30514">
    <property type="entry name" value="GLUCOKINASE"/>
    <property type="match status" value="1"/>
</dbReference>
<evidence type="ECO:0000313" key="7">
    <source>
        <dbReference type="Proteomes" id="UP000002318"/>
    </source>
</evidence>
<dbReference type="EMBL" id="CP002116">
    <property type="protein sequence ID" value="ADK79572.1"/>
    <property type="molecule type" value="Genomic_DNA"/>
</dbReference>
<dbReference type="InterPro" id="IPR046348">
    <property type="entry name" value="SIS_dom_sf"/>
</dbReference>
<dbReference type="GO" id="GO:0003677">
    <property type="term" value="F:DNA binding"/>
    <property type="evidence" value="ECO:0007669"/>
    <property type="project" value="UniProtKB-KW"/>
</dbReference>
<gene>
    <name evidence="6" type="ordered locus">Spirs_0423</name>
</gene>
<dbReference type="Pfam" id="PF01380">
    <property type="entry name" value="SIS"/>
    <property type="match status" value="1"/>
</dbReference>
<dbReference type="OrthoDB" id="3684496at2"/>
<dbReference type="InterPro" id="IPR009057">
    <property type="entry name" value="Homeodomain-like_sf"/>
</dbReference>
<proteinExistence type="predicted"/>
<dbReference type="GO" id="GO:0003700">
    <property type="term" value="F:DNA-binding transcription factor activity"/>
    <property type="evidence" value="ECO:0007669"/>
    <property type="project" value="InterPro"/>
</dbReference>
<keyword evidence="1" id="KW-0805">Transcription regulation</keyword>
<dbReference type="InterPro" id="IPR047640">
    <property type="entry name" value="RpiR-like"/>
</dbReference>
<dbReference type="PROSITE" id="PS51464">
    <property type="entry name" value="SIS"/>
    <property type="match status" value="1"/>
</dbReference>
<dbReference type="eggNOG" id="COG1737">
    <property type="taxonomic scope" value="Bacteria"/>
</dbReference>
<dbReference type="STRING" id="573413.Spirs_0423"/>